<dbReference type="GO" id="GO:0048312">
    <property type="term" value="P:intracellular distribution of mitochondria"/>
    <property type="evidence" value="ECO:0007669"/>
    <property type="project" value="TreeGrafter"/>
</dbReference>
<feature type="compositionally biased region" description="Low complexity" evidence="3">
    <location>
        <begin position="222"/>
        <end position="246"/>
    </location>
</feature>
<evidence type="ECO:0000256" key="2">
    <source>
        <dbReference type="PROSITE-ProRule" id="PRU00339"/>
    </source>
</evidence>
<dbReference type="PANTHER" id="PTHR12601:SF15">
    <property type="entry name" value="CLU DOMAIN-CONTAINING PROTEIN"/>
    <property type="match status" value="1"/>
</dbReference>
<feature type="compositionally biased region" description="Low complexity" evidence="3">
    <location>
        <begin position="1515"/>
        <end position="1532"/>
    </location>
</feature>
<sequence length="1854" mass="207384">MVDHRPNENIWYYLKREAYKEAGDARELTSPLSIFADEIEASSYLGGDSQFSSNQYTSVYGDIKPSGIYGANSSLYTTNLTSIDSDIGGGGGSSYVKDSFWKDDSAVSSYSIPSSAGYLADTSGLSDSASVSVSSPTPSDDLNSIVSYINTYSDYSQSHHRRHQSTSAATNTKEKTTTTTNGNIYTHNRNISLGSPPAANYSSYIEAFSEHGGGGGDRNLVGSTNSGSSMISASTGSNSSTTSGLGNSAGSGYSGHPSSGVANYLNHPPPPTSLTNSMTTTTTTKIPLAQTPEMALSGDSVKSTNSSTNINLLIKEGIEENKNISSLPWNESFQELLDRPVNSLEEERVRNHSISLFSQHLANTATTYVKTLVQEVHMRSECKSIKPYEGAGGFAGGEKYRVESMFIKFALNPHQIYEKSNPVSYFANKGAGHELKSINALVSCGVPNLHFPLMCLLNYRGFRLIVISELPISSKTLVFGSSNAGETIHKNDTVLKMMVKVGEILNLKEHLVEENRFAIRRTGLQYNIPLAIDIEGHFGFDGRYYVVDTARLFPPETPIPGITGCHLYRLFRPEFVKKYETQLCSDAFANFNVVNQDPYNEEATKANNHLILEYIPAFVERFVAAEVTGKTLKETLHKEGINLRYLGVILYHITCTLEKIDEPRKRYLQGLLCIEMLARVMRFVVFTEMRQINAPDDEPHLTVAINHLNKLLTMGTGDTNSKYWSIFLTKSLIGKYSYTCTTVPKVEKQVGELFTSTKGLSTILNTMTQPVITLSPPFTAAYYTPAKNSIKYKFIKKFAELTGLVFDENTMKQLKEDQNPVTLTIKDIKQIDITVKHMRVSSSFKTFVNYSEAETYYKTELEYKSNKLGKDHTQVALTHIHLAELYETYSNLQGAQRHYNEAITIYQARFGQDDIGTANFKEKLALCLIKQKNYLDASKLLESVLIVKIKIFKDNSIEVADTYDNLAWTLQSQGLYEKSLSYYNKALKIKASKSGNSLSVAKTLNNLGHLLLSNNELEKSLDIFLKVEDIFVKQYGRNHSDVAVTLDNIGLVYAKKKNYSMAEKYFKDCLEIRTKQFGEVSRYVALTLDHMAQMYISWGRSKHSEAQKIFDRCIDISDRFPDHYLKAFLRYNYSKLYKKRKEKNKELEFLGQAQMIFEMNNITTDLLPKIRKRVETLNKSGLSRIKDWFNAPSILKPSVGPEIQVSQHLSTGHMEMLSSNVNTRNEDVPSEWQAILNEAGIAKENWNDPTYMQMIQDFVGQEEFERQRMVSPSSSPFVNPFVAVEEGRKKVQEMGKKLKNKATAAYMEKTSRGSEKSLELSDSKNSNNSNSSTGSGGGSGWGFFKDGKSKEQPKRSSVANPPSPSSSPPVHRKSPVVSGSSCNSKSSSTSMSALSGSTKRMSLSTDPLPPPALPQPIFSPPLTSSLSSSGTSISEDRLANSMDSNSSGPIVYRSFKESIETEENDDEDDSSDDDNDEMYMDQSNIQMTQQQQPKPLPPVPTNAALPLPPTPSPPITTTTAAPTTRVSPTTSSQSLYPRIEYPTQYPLAHQVPPTYPAPVPNYYIHPAPPVPARPPTYNYMGGYHQPPVAYQQQYYPPQYYNSQYIYPQQQPVQQQPQQQYPPVVYQSPPLVQQQQQQQQVQQPVVSPIIAPVSPPYTQFNHHQVPPLQIPQRPLPSLPAHISNGNINNNNNNNNNNNYRNGPALYPPIVTTTQQSPAVPISLYGSNSSTDLLRETRPTRDDPSNMFEIDSDDEDDDDQSSPRQLQQPQHQSYGYPQQPQQQSPPYNPYQQPSYGYQQQQQPQQTTPYLYPHVHPQQTQQQQNMFNWPSVKTPMDKDRLVSMLKTKFQEQQGFKI</sequence>
<dbReference type="GeneID" id="14876621"/>
<dbReference type="Pfam" id="PF12807">
    <property type="entry name" value="eIF3_p135"/>
    <property type="match status" value="1"/>
</dbReference>
<evidence type="ECO:0000256" key="1">
    <source>
        <dbReference type="ARBA" id="ARBA00022490"/>
    </source>
</evidence>
<feature type="compositionally biased region" description="Low complexity" evidence="3">
    <location>
        <begin position="1683"/>
        <end position="1700"/>
    </location>
</feature>
<feature type="compositionally biased region" description="Pro residues" evidence="3">
    <location>
        <begin position="1494"/>
        <end position="1514"/>
    </location>
</feature>
<dbReference type="EMBL" id="GL883006">
    <property type="protein sequence ID" value="EGG24954.1"/>
    <property type="molecule type" value="Genomic_DNA"/>
</dbReference>
<dbReference type="KEGG" id="dfa:DFA_03199"/>
<keyword evidence="6" id="KW-1185">Reference proteome</keyword>
<dbReference type="Gene3D" id="1.25.40.10">
    <property type="entry name" value="Tetratricopeptide repeat domain"/>
    <property type="match status" value="2"/>
</dbReference>
<evidence type="ECO:0000256" key="3">
    <source>
        <dbReference type="SAM" id="MobiDB-lite"/>
    </source>
</evidence>
<feature type="region of interest" description="Disordered" evidence="3">
    <location>
        <begin position="154"/>
        <end position="189"/>
    </location>
</feature>
<dbReference type="InterPro" id="IPR019734">
    <property type="entry name" value="TPR_rpt"/>
</dbReference>
<evidence type="ECO:0000259" key="4">
    <source>
        <dbReference type="PROSITE" id="PS51823"/>
    </source>
</evidence>
<dbReference type="Proteomes" id="UP000007797">
    <property type="component" value="Unassembled WGS sequence"/>
</dbReference>
<feature type="compositionally biased region" description="Acidic residues" evidence="3">
    <location>
        <begin position="1460"/>
        <end position="1479"/>
    </location>
</feature>
<reference evidence="6" key="1">
    <citation type="journal article" date="2011" name="Genome Res.">
        <title>Phylogeny-wide analysis of social amoeba genomes highlights ancient origins for complex intercellular communication.</title>
        <authorList>
            <person name="Heidel A.J."/>
            <person name="Lawal H.M."/>
            <person name="Felder M."/>
            <person name="Schilde C."/>
            <person name="Helps N.R."/>
            <person name="Tunggal B."/>
            <person name="Rivero F."/>
            <person name="John U."/>
            <person name="Schleicher M."/>
            <person name="Eichinger L."/>
            <person name="Platzer M."/>
            <person name="Noegel A.A."/>
            <person name="Schaap P."/>
            <person name="Gloeckner G."/>
        </authorList>
    </citation>
    <scope>NUCLEOTIDE SEQUENCE [LARGE SCALE GENOMIC DNA]</scope>
    <source>
        <strain evidence="6">SH3</strain>
    </source>
</reference>
<dbReference type="InterPro" id="IPR027523">
    <property type="entry name" value="CLU_prot"/>
</dbReference>
<feature type="domain" description="Clu" evidence="4">
    <location>
        <begin position="302"/>
        <end position="560"/>
    </location>
</feature>
<feature type="compositionally biased region" description="Acidic residues" evidence="3">
    <location>
        <begin position="1748"/>
        <end position="1758"/>
    </location>
</feature>
<protein>
    <recommendedName>
        <fullName evidence="4">Clu domain-containing protein</fullName>
    </recommendedName>
</protein>
<proteinExistence type="predicted"/>
<feature type="compositionally biased region" description="Low complexity" evidence="3">
    <location>
        <begin position="1420"/>
        <end position="1433"/>
    </location>
</feature>
<feature type="compositionally biased region" description="Low complexity" evidence="3">
    <location>
        <begin position="1323"/>
        <end position="1333"/>
    </location>
</feature>
<evidence type="ECO:0000313" key="6">
    <source>
        <dbReference type="Proteomes" id="UP000007797"/>
    </source>
</evidence>
<feature type="region of interest" description="Disordered" evidence="3">
    <location>
        <begin position="215"/>
        <end position="279"/>
    </location>
</feature>
<dbReference type="STRING" id="1054147.F4PGX0"/>
<feature type="compositionally biased region" description="Pro residues" evidence="3">
    <location>
        <begin position="1407"/>
        <end position="1419"/>
    </location>
</feature>
<dbReference type="InterPro" id="IPR025697">
    <property type="entry name" value="CLU_dom"/>
</dbReference>
<gene>
    <name evidence="5" type="ORF">DFA_03199</name>
</gene>
<dbReference type="GO" id="GO:0003729">
    <property type="term" value="F:mRNA binding"/>
    <property type="evidence" value="ECO:0007669"/>
    <property type="project" value="TreeGrafter"/>
</dbReference>
<feature type="compositionally biased region" description="Low complexity" evidence="3">
    <location>
        <begin position="1375"/>
        <end position="1406"/>
    </location>
</feature>
<keyword evidence="1" id="KW-0963">Cytoplasm</keyword>
<feature type="repeat" description="TPR" evidence="2">
    <location>
        <begin position="1043"/>
        <end position="1076"/>
    </location>
</feature>
<accession>F4PGX0</accession>
<feature type="region of interest" description="Disordered" evidence="3">
    <location>
        <begin position="1302"/>
        <end position="1533"/>
    </location>
</feature>
<dbReference type="InterPro" id="IPR033646">
    <property type="entry name" value="CLU-central"/>
</dbReference>
<keyword evidence="2" id="KW-0802">TPR repeat</keyword>
<organism evidence="5 6">
    <name type="scientific">Cavenderia fasciculata</name>
    <name type="common">Slime mold</name>
    <name type="synonym">Dictyostelium fasciculatum</name>
    <dbReference type="NCBI Taxonomy" id="261658"/>
    <lineage>
        <taxon>Eukaryota</taxon>
        <taxon>Amoebozoa</taxon>
        <taxon>Evosea</taxon>
        <taxon>Eumycetozoa</taxon>
        <taxon>Dictyostelia</taxon>
        <taxon>Acytosteliales</taxon>
        <taxon>Cavenderiaceae</taxon>
        <taxon>Cavenderia</taxon>
    </lineage>
</organism>
<evidence type="ECO:0000313" key="5">
    <source>
        <dbReference type="EMBL" id="EGG24954.1"/>
    </source>
</evidence>
<dbReference type="CDD" id="cd15466">
    <property type="entry name" value="CLU-central"/>
    <property type="match status" value="1"/>
</dbReference>
<feature type="compositionally biased region" description="Low complexity" evidence="3">
    <location>
        <begin position="1765"/>
        <end position="1803"/>
    </location>
</feature>
<dbReference type="SMART" id="SM00028">
    <property type="entry name" value="TPR"/>
    <property type="match status" value="5"/>
</dbReference>
<feature type="region of interest" description="Disordered" evidence="3">
    <location>
        <begin position="1676"/>
        <end position="1803"/>
    </location>
</feature>
<feature type="compositionally biased region" description="Low complexity" evidence="3">
    <location>
        <begin position="165"/>
        <end position="181"/>
    </location>
</feature>
<feature type="compositionally biased region" description="Basic and acidic residues" evidence="3">
    <location>
        <begin position="1731"/>
        <end position="1742"/>
    </location>
</feature>
<feature type="compositionally biased region" description="Basic and acidic residues" evidence="3">
    <location>
        <begin position="1309"/>
        <end position="1322"/>
    </location>
</feature>
<dbReference type="PANTHER" id="PTHR12601">
    <property type="entry name" value="EUKARYOTIC TRANSLATION INITIATION FACTOR 3 SUBUNIT EIF-3"/>
    <property type="match status" value="1"/>
</dbReference>
<dbReference type="RefSeq" id="XP_004362805.1">
    <property type="nucleotide sequence ID" value="XM_004362748.1"/>
</dbReference>
<feature type="compositionally biased region" description="Basic and acidic residues" evidence="3">
    <location>
        <begin position="1345"/>
        <end position="1354"/>
    </location>
</feature>
<name>F4PGX0_CACFS</name>
<dbReference type="SUPFAM" id="SSF48452">
    <property type="entry name" value="TPR-like"/>
    <property type="match status" value="2"/>
</dbReference>
<dbReference type="Pfam" id="PF13424">
    <property type="entry name" value="TPR_12"/>
    <property type="match status" value="2"/>
</dbReference>
<dbReference type="OrthoDB" id="1667894at2759"/>
<feature type="repeat" description="TPR" evidence="2">
    <location>
        <begin position="960"/>
        <end position="993"/>
    </location>
</feature>
<dbReference type="PROSITE" id="PS50005">
    <property type="entry name" value="TPR"/>
    <property type="match status" value="2"/>
</dbReference>
<dbReference type="GO" id="GO:0005737">
    <property type="term" value="C:cytoplasm"/>
    <property type="evidence" value="ECO:0007669"/>
    <property type="project" value="TreeGrafter"/>
</dbReference>
<dbReference type="PROSITE" id="PS51823">
    <property type="entry name" value="CLU"/>
    <property type="match status" value="1"/>
</dbReference>
<dbReference type="Pfam" id="PF13236">
    <property type="entry name" value="CLU"/>
    <property type="match status" value="1"/>
</dbReference>
<dbReference type="InterPro" id="IPR011990">
    <property type="entry name" value="TPR-like_helical_dom_sf"/>
</dbReference>